<dbReference type="PANTHER" id="PTHR22893:SF91">
    <property type="entry name" value="NADPH DEHYDROGENASE 2-RELATED"/>
    <property type="match status" value="1"/>
</dbReference>
<evidence type="ECO:0000313" key="6">
    <source>
        <dbReference type="Proteomes" id="UP000283523"/>
    </source>
</evidence>
<organism evidence="5 6">
    <name type="scientific">Fibrisoma montanum</name>
    <dbReference type="NCBI Taxonomy" id="2305895"/>
    <lineage>
        <taxon>Bacteria</taxon>
        <taxon>Pseudomonadati</taxon>
        <taxon>Bacteroidota</taxon>
        <taxon>Cytophagia</taxon>
        <taxon>Cytophagales</taxon>
        <taxon>Spirosomataceae</taxon>
        <taxon>Fibrisoma</taxon>
    </lineage>
</organism>
<protein>
    <submittedName>
        <fullName evidence="5">Alkene reductase</fullName>
    </submittedName>
</protein>
<dbReference type="CDD" id="cd02933">
    <property type="entry name" value="OYE_like_FMN"/>
    <property type="match status" value="1"/>
</dbReference>
<name>A0A418M2P4_9BACT</name>
<dbReference type="GO" id="GO:0016628">
    <property type="term" value="F:oxidoreductase activity, acting on the CH-CH group of donors, NAD or NADP as acceptor"/>
    <property type="evidence" value="ECO:0007669"/>
    <property type="project" value="UniProtKB-ARBA"/>
</dbReference>
<evidence type="ECO:0000256" key="3">
    <source>
        <dbReference type="ARBA" id="ARBA00023002"/>
    </source>
</evidence>
<dbReference type="GO" id="GO:0005829">
    <property type="term" value="C:cytosol"/>
    <property type="evidence" value="ECO:0007669"/>
    <property type="project" value="TreeGrafter"/>
</dbReference>
<comment type="cofactor">
    <cofactor evidence="1">
        <name>FMN</name>
        <dbReference type="ChEBI" id="CHEBI:58210"/>
    </cofactor>
</comment>
<comment type="similarity">
    <text evidence="2">Belongs to the NADH:flavin oxidoreductase/NADH oxidase family.</text>
</comment>
<keyword evidence="6" id="KW-1185">Reference proteome</keyword>
<dbReference type="InterPro" id="IPR013785">
    <property type="entry name" value="Aldolase_TIM"/>
</dbReference>
<keyword evidence="3" id="KW-0560">Oxidoreductase</keyword>
<dbReference type="RefSeq" id="WP_119670249.1">
    <property type="nucleotide sequence ID" value="NZ_QXED01000007.1"/>
</dbReference>
<dbReference type="InterPro" id="IPR001155">
    <property type="entry name" value="OxRdtase_FMN_N"/>
</dbReference>
<dbReference type="NCBIfam" id="NF007899">
    <property type="entry name" value="PRK10605.1"/>
    <property type="match status" value="1"/>
</dbReference>
<dbReference type="OrthoDB" id="9772736at2"/>
<dbReference type="FunFam" id="3.20.20.70:FF:000059">
    <property type="entry name" value="N-ethylmaleimide reductase, FMN-linked"/>
    <property type="match status" value="1"/>
</dbReference>
<gene>
    <name evidence="5" type="ORF">DYU11_23910</name>
</gene>
<dbReference type="InterPro" id="IPR045247">
    <property type="entry name" value="Oye-like"/>
</dbReference>
<feature type="domain" description="NADH:flavin oxidoreductase/NADH oxidase N-terminal" evidence="4">
    <location>
        <begin position="6"/>
        <end position="345"/>
    </location>
</feature>
<evidence type="ECO:0000313" key="5">
    <source>
        <dbReference type="EMBL" id="RIV19964.1"/>
    </source>
</evidence>
<evidence type="ECO:0000259" key="4">
    <source>
        <dbReference type="Pfam" id="PF00724"/>
    </source>
</evidence>
<evidence type="ECO:0000256" key="1">
    <source>
        <dbReference type="ARBA" id="ARBA00001917"/>
    </source>
</evidence>
<dbReference type="Proteomes" id="UP000283523">
    <property type="component" value="Unassembled WGS sequence"/>
</dbReference>
<dbReference type="Gene3D" id="3.20.20.70">
    <property type="entry name" value="Aldolase class I"/>
    <property type="match status" value="1"/>
</dbReference>
<comment type="caution">
    <text evidence="5">The sequence shown here is derived from an EMBL/GenBank/DDBJ whole genome shotgun (WGS) entry which is preliminary data.</text>
</comment>
<sequence>MNQQLLFEPYRLGDLLLPNRMVMAPLTRNRANAPGDVPTDLMATYYAQRASAGLIISEATHVSPQAVGYIHAPGLFTLPQVVGWKRVNEAVHQAGGRIFAQLFHTGRMSLSYFQPNGQPHVAPSAIPAQGYKATIYAYDGSLTQVPYGEPRALAPEEVPGIITDFAQAARHARAAEFDGIEVHSANGYLLEQFLNPLTNQRTDQWGGSIENRSRLTLEVTKATVEVWGAGRVGVRFSPFGNLHDQPSYAETEATYLYLAAELRKLGVAYIHLFNQATFGTGGFTADFLARMNETFGGTIILNGGLTFETGTEAIAAGQADLVAYGRAFLANPDLVERFRQGAPLNEVNGARLYGGGADGYTDYPTLATQTLAFTY</sequence>
<dbReference type="Pfam" id="PF00724">
    <property type="entry name" value="Oxidored_FMN"/>
    <property type="match status" value="1"/>
</dbReference>
<dbReference type="EMBL" id="QXED01000007">
    <property type="protein sequence ID" value="RIV19964.1"/>
    <property type="molecule type" value="Genomic_DNA"/>
</dbReference>
<accession>A0A418M2P4</accession>
<dbReference type="SUPFAM" id="SSF51395">
    <property type="entry name" value="FMN-linked oxidoreductases"/>
    <property type="match status" value="1"/>
</dbReference>
<evidence type="ECO:0000256" key="2">
    <source>
        <dbReference type="ARBA" id="ARBA00005979"/>
    </source>
</evidence>
<proteinExistence type="inferred from homology"/>
<dbReference type="PANTHER" id="PTHR22893">
    <property type="entry name" value="NADH OXIDOREDUCTASE-RELATED"/>
    <property type="match status" value="1"/>
</dbReference>
<dbReference type="AlphaFoldDB" id="A0A418M2P4"/>
<reference evidence="5 6" key="1">
    <citation type="submission" date="2018-08" db="EMBL/GenBank/DDBJ databases">
        <title>Fibrisoma montanum sp. nov., isolated from Danxia mountain soil.</title>
        <authorList>
            <person name="Huang Y."/>
        </authorList>
    </citation>
    <scope>NUCLEOTIDE SEQUENCE [LARGE SCALE GENOMIC DNA]</scope>
    <source>
        <strain evidence="5 6">HYT19</strain>
    </source>
</reference>
<dbReference type="GO" id="GO:0010181">
    <property type="term" value="F:FMN binding"/>
    <property type="evidence" value="ECO:0007669"/>
    <property type="project" value="InterPro"/>
</dbReference>